<dbReference type="Proteomes" id="UP000034349">
    <property type="component" value="Unassembled WGS sequence"/>
</dbReference>
<gene>
    <name evidence="1" type="ORF">UR23_C0010G0006</name>
</gene>
<evidence type="ECO:0000313" key="2">
    <source>
        <dbReference type="Proteomes" id="UP000034349"/>
    </source>
</evidence>
<sequence length="90" mass="10277">MKLQKWDDLSRNPDAIYVNCHHQNCLSIAFIGSGNDFIQRAVELVMKHREKHSGGSAQTDATWLTGKGLDELWLGQQSRQKYSLVEDVNF</sequence>
<reference evidence="1 2" key="1">
    <citation type="journal article" date="2015" name="Nature">
        <title>rRNA introns, odd ribosomes, and small enigmatic genomes across a large radiation of phyla.</title>
        <authorList>
            <person name="Brown C.T."/>
            <person name="Hug L.A."/>
            <person name="Thomas B.C."/>
            <person name="Sharon I."/>
            <person name="Castelle C.J."/>
            <person name="Singh A."/>
            <person name="Wilkins M.J."/>
            <person name="Williams K.H."/>
            <person name="Banfield J.F."/>
        </authorList>
    </citation>
    <scope>NUCLEOTIDE SEQUENCE [LARGE SCALE GENOMIC DNA]</scope>
</reference>
<accession>A0A0G0C109</accession>
<comment type="caution">
    <text evidence="1">The sequence shown here is derived from an EMBL/GenBank/DDBJ whole genome shotgun (WGS) entry which is preliminary data.</text>
</comment>
<organism evidence="1 2">
    <name type="scientific">Candidatus Roizmanbacteria bacterium GW2011_GWA2_32_13</name>
    <dbReference type="NCBI Taxonomy" id="1618475"/>
    <lineage>
        <taxon>Bacteria</taxon>
        <taxon>Candidatus Roizmaniibacteriota</taxon>
    </lineage>
</organism>
<name>A0A0G0C109_9BACT</name>
<evidence type="ECO:0000313" key="1">
    <source>
        <dbReference type="EMBL" id="KKP36937.1"/>
    </source>
</evidence>
<proteinExistence type="predicted"/>
<dbReference type="AlphaFoldDB" id="A0A0G0C109"/>
<dbReference type="EMBL" id="LBOK01000010">
    <property type="protein sequence ID" value="KKP36937.1"/>
    <property type="molecule type" value="Genomic_DNA"/>
</dbReference>
<protein>
    <submittedName>
        <fullName evidence="1">Uncharacterized protein</fullName>
    </submittedName>
</protein>